<protein>
    <submittedName>
        <fullName evidence="4">DUF1471 domain-containing protein</fullName>
    </submittedName>
    <submittedName>
        <fullName evidence="5">Multiple stress resistance protein BhsA</fullName>
    </submittedName>
</protein>
<dbReference type="Pfam" id="PF07338">
    <property type="entry name" value="YdgH_BhsA-like"/>
    <property type="match status" value="1"/>
</dbReference>
<organism evidence="4 6">
    <name type="scientific">Budvicia aquatica</name>
    <dbReference type="NCBI Taxonomy" id="82979"/>
    <lineage>
        <taxon>Bacteria</taxon>
        <taxon>Pseudomonadati</taxon>
        <taxon>Pseudomonadota</taxon>
        <taxon>Gammaproteobacteria</taxon>
        <taxon>Enterobacterales</taxon>
        <taxon>Budviciaceae</taxon>
        <taxon>Budvicia</taxon>
    </lineage>
</organism>
<dbReference type="RefSeq" id="WP_036016827.1">
    <property type="nucleotide sequence ID" value="NZ_CAADJA010000002.1"/>
</dbReference>
<dbReference type="Proteomes" id="UP000224974">
    <property type="component" value="Unassembled WGS sequence"/>
</dbReference>
<dbReference type="OrthoDB" id="6638089at2"/>
<evidence type="ECO:0000259" key="3">
    <source>
        <dbReference type="Pfam" id="PF07338"/>
    </source>
</evidence>
<feature type="signal peptide" evidence="2">
    <location>
        <begin position="1"/>
        <end position="22"/>
    </location>
</feature>
<dbReference type="EMBL" id="CAADJA010000002">
    <property type="protein sequence ID" value="VFS47232.1"/>
    <property type="molecule type" value="Genomic_DNA"/>
</dbReference>
<dbReference type="InterPro" id="IPR010854">
    <property type="entry name" value="YdgH/BhsA/McbA-like_dom"/>
</dbReference>
<accession>A0A2C6DJY9</accession>
<dbReference type="EMBL" id="PDDX01000001">
    <property type="protein sequence ID" value="PHI29074.1"/>
    <property type="molecule type" value="Genomic_DNA"/>
</dbReference>
<dbReference type="InterPro" id="IPR025543">
    <property type="entry name" value="Dodecin-like"/>
</dbReference>
<keyword evidence="6" id="KW-1185">Reference proteome</keyword>
<reference evidence="5 7" key="3">
    <citation type="submission" date="2019-03" db="EMBL/GenBank/DDBJ databases">
        <authorList>
            <consortium name="Pathogen Informatics"/>
        </authorList>
    </citation>
    <scope>NUCLEOTIDE SEQUENCE [LARGE SCALE GENOMIC DNA]</scope>
    <source>
        <strain evidence="5 7">NCTC12282</strain>
    </source>
</reference>
<evidence type="ECO:0000313" key="7">
    <source>
        <dbReference type="Proteomes" id="UP000373449"/>
    </source>
</evidence>
<dbReference type="SUPFAM" id="SSF159871">
    <property type="entry name" value="YdgH-like"/>
    <property type="match status" value="1"/>
</dbReference>
<sequence>MKVTKLALISLMAVVFSANLMAATSVSSADGLSKIGSVSASDMTTLEQLEYELAKKADQAGARYYQIISAGGDNKLHGVAVIYQ</sequence>
<dbReference type="STRING" id="1111728.GCA_000427805_00763"/>
<dbReference type="Proteomes" id="UP000373449">
    <property type="component" value="Unassembled WGS sequence"/>
</dbReference>
<evidence type="ECO:0000256" key="1">
    <source>
        <dbReference type="ARBA" id="ARBA00022729"/>
    </source>
</evidence>
<feature type="chain" id="PRO_5033301155" evidence="2">
    <location>
        <begin position="23"/>
        <end position="84"/>
    </location>
</feature>
<evidence type="ECO:0000256" key="2">
    <source>
        <dbReference type="SAM" id="SignalP"/>
    </source>
</evidence>
<dbReference type="AlphaFoldDB" id="A0A2C6DJY9"/>
<reference evidence="6" key="2">
    <citation type="submission" date="2017-09" db="EMBL/GenBank/DDBJ databases">
        <title>FDA dAtabase for Regulatory Grade micrObial Sequences (FDA-ARGOS): Supporting development and validation of Infectious Disease Dx tests.</title>
        <authorList>
            <person name="Minogue T."/>
            <person name="Wolcott M."/>
            <person name="Wasieloski L."/>
            <person name="Aguilar W."/>
            <person name="Moore D."/>
            <person name="Tallon L."/>
            <person name="Sadzewicz L."/>
            <person name="Ott S."/>
            <person name="Zhao X."/>
            <person name="Nagaraj S."/>
            <person name="Vavikolanu K."/>
            <person name="Aluvathingal J."/>
            <person name="Nadendla S."/>
            <person name="Sichtig H."/>
        </authorList>
    </citation>
    <scope>NUCLEOTIDE SEQUENCE [LARGE SCALE GENOMIC DNA]</scope>
    <source>
        <strain evidence="6">FDAARGOS_387</strain>
    </source>
</reference>
<gene>
    <name evidence="5" type="primary">bhsA_1</name>
    <name evidence="4" type="ORF">CRN84_06955</name>
    <name evidence="5" type="ORF">NCTC12282_02167</name>
</gene>
<evidence type="ECO:0000313" key="5">
    <source>
        <dbReference type="EMBL" id="VFS47232.1"/>
    </source>
</evidence>
<dbReference type="InterPro" id="IPR036275">
    <property type="entry name" value="YdgH-like_sf"/>
</dbReference>
<feature type="domain" description="YdgH/BhsA/McbA-like" evidence="3">
    <location>
        <begin position="32"/>
        <end position="84"/>
    </location>
</feature>
<evidence type="ECO:0000313" key="6">
    <source>
        <dbReference type="Proteomes" id="UP000224974"/>
    </source>
</evidence>
<keyword evidence="1 2" id="KW-0732">Signal</keyword>
<reference evidence="4" key="1">
    <citation type="submission" date="2017-09" db="EMBL/GenBank/DDBJ databases">
        <title>FDA dAtabase for Regulatory Grade micrObial Sequences (FDA-ARGOS): Supporting development and validation of Infectious Disease Dx tests.</title>
        <authorList>
            <person name="Minogue T."/>
            <person name="Wolcott M."/>
            <person name="Wasieloski L."/>
            <person name="Aguilar W."/>
            <person name="Moore D."/>
            <person name="Tallon L.J."/>
            <person name="Sadzewicz L."/>
            <person name="Ott S."/>
            <person name="Zhao X."/>
            <person name="Nagaraj S."/>
            <person name="Vavikolanu K."/>
            <person name="Aluvathingal J."/>
            <person name="Nadendla S."/>
            <person name="Sichtig H."/>
        </authorList>
    </citation>
    <scope>NUCLEOTIDE SEQUENCE</scope>
    <source>
        <strain evidence="4">FDAARGOS_387</strain>
    </source>
</reference>
<name>A0A2C6DJY9_9GAMM</name>
<evidence type="ECO:0000313" key="4">
    <source>
        <dbReference type="EMBL" id="PHI29074.1"/>
    </source>
</evidence>
<proteinExistence type="predicted"/>
<dbReference type="Gene3D" id="3.30.1660.10">
    <property type="entry name" value="Flavin-binding protein dodecin"/>
    <property type="match status" value="1"/>
</dbReference>